<keyword evidence="3" id="KW-1185">Reference proteome</keyword>
<feature type="transmembrane region" description="Helical" evidence="1">
    <location>
        <begin position="12"/>
        <end position="32"/>
    </location>
</feature>
<keyword evidence="1" id="KW-0812">Transmembrane</keyword>
<evidence type="ECO:0000313" key="2">
    <source>
        <dbReference type="EMBL" id="QKX50699.1"/>
    </source>
</evidence>
<dbReference type="Proteomes" id="UP000509222">
    <property type="component" value="Chromosome"/>
</dbReference>
<proteinExistence type="predicted"/>
<evidence type="ECO:0000313" key="3">
    <source>
        <dbReference type="Proteomes" id="UP000509222"/>
    </source>
</evidence>
<accession>A0A7H8Q9R3</accession>
<dbReference type="RefSeq" id="WP_036810597.1">
    <property type="nucleotide sequence ID" value="NZ_CP051177.1"/>
</dbReference>
<sequence>MKKLSFKTRMIYFGVIAAISLAFFALQLYVYVNSSDGTGSMVLLILWGLMVVFGIAGIVYNVAKKDRHSK</sequence>
<protein>
    <submittedName>
        <fullName evidence="2">Uncharacterized protein</fullName>
    </submittedName>
</protein>
<dbReference type="EMBL" id="CP051177">
    <property type="protein sequence ID" value="QKX50699.1"/>
    <property type="molecule type" value="Genomic_DNA"/>
</dbReference>
<dbReference type="AlphaFoldDB" id="A0A7H8Q9R3"/>
<keyword evidence="1" id="KW-0472">Membrane</keyword>
<reference evidence="3" key="1">
    <citation type="submission" date="2020-06" db="EMBL/GenBank/DDBJ databases">
        <title>Isolation of Planomicrobium glaciei.</title>
        <authorList>
            <person name="Malisova L."/>
            <person name="Safrankova R."/>
            <person name="Jakubu V."/>
            <person name="Spanelova P."/>
        </authorList>
    </citation>
    <scope>NUCLEOTIDE SEQUENCE [LARGE SCALE GENOMIC DNA]</scope>
    <source>
        <strain evidence="3">NRL-ATB46093</strain>
    </source>
</reference>
<organism evidence="2 3">
    <name type="scientific">Planococcus glaciei</name>
    <dbReference type="NCBI Taxonomy" id="459472"/>
    <lineage>
        <taxon>Bacteria</taxon>
        <taxon>Bacillati</taxon>
        <taxon>Bacillota</taxon>
        <taxon>Bacilli</taxon>
        <taxon>Bacillales</taxon>
        <taxon>Caryophanaceae</taxon>
        <taxon>Planococcus</taxon>
    </lineage>
</organism>
<keyword evidence="1" id="KW-1133">Transmembrane helix</keyword>
<name>A0A7H8Q9R3_9BACL</name>
<gene>
    <name evidence="2" type="ORF">HF394_08950</name>
</gene>
<feature type="transmembrane region" description="Helical" evidence="1">
    <location>
        <begin position="44"/>
        <end position="63"/>
    </location>
</feature>
<evidence type="ECO:0000256" key="1">
    <source>
        <dbReference type="SAM" id="Phobius"/>
    </source>
</evidence>